<evidence type="ECO:0000313" key="2">
    <source>
        <dbReference type="EMBL" id="GMH09654.1"/>
    </source>
</evidence>
<name>A0AAD3SEZ3_NEPGR</name>
<dbReference type="EMBL" id="BSYO01000009">
    <property type="protein sequence ID" value="GMH09654.1"/>
    <property type="molecule type" value="Genomic_DNA"/>
</dbReference>
<sequence>MECEADAKPRAPGTRPNPRRVSFLEMAMRSGQDQRHLLHESNEEEAENEEIVVDLSGERPAIKLRERRIIFLRNGNTRLL</sequence>
<gene>
    <name evidence="2" type="ORF">Nepgr_011495</name>
</gene>
<evidence type="ECO:0000256" key="1">
    <source>
        <dbReference type="SAM" id="MobiDB-lite"/>
    </source>
</evidence>
<dbReference type="Proteomes" id="UP001279734">
    <property type="component" value="Unassembled WGS sequence"/>
</dbReference>
<feature type="region of interest" description="Disordered" evidence="1">
    <location>
        <begin position="1"/>
        <end position="21"/>
    </location>
</feature>
<dbReference type="AlphaFoldDB" id="A0AAD3SEZ3"/>
<reference evidence="2" key="1">
    <citation type="submission" date="2023-05" db="EMBL/GenBank/DDBJ databases">
        <title>Nepenthes gracilis genome sequencing.</title>
        <authorList>
            <person name="Fukushima K."/>
        </authorList>
    </citation>
    <scope>NUCLEOTIDE SEQUENCE</scope>
    <source>
        <strain evidence="2">SING2019-196</strain>
    </source>
</reference>
<accession>A0AAD3SEZ3</accession>
<evidence type="ECO:0000313" key="3">
    <source>
        <dbReference type="Proteomes" id="UP001279734"/>
    </source>
</evidence>
<protein>
    <submittedName>
        <fullName evidence="2">Uncharacterized protein</fullName>
    </submittedName>
</protein>
<organism evidence="2 3">
    <name type="scientific">Nepenthes gracilis</name>
    <name type="common">Slender pitcher plant</name>
    <dbReference type="NCBI Taxonomy" id="150966"/>
    <lineage>
        <taxon>Eukaryota</taxon>
        <taxon>Viridiplantae</taxon>
        <taxon>Streptophyta</taxon>
        <taxon>Embryophyta</taxon>
        <taxon>Tracheophyta</taxon>
        <taxon>Spermatophyta</taxon>
        <taxon>Magnoliopsida</taxon>
        <taxon>eudicotyledons</taxon>
        <taxon>Gunneridae</taxon>
        <taxon>Pentapetalae</taxon>
        <taxon>Caryophyllales</taxon>
        <taxon>Nepenthaceae</taxon>
        <taxon>Nepenthes</taxon>
    </lineage>
</organism>
<comment type="caution">
    <text evidence="2">The sequence shown here is derived from an EMBL/GenBank/DDBJ whole genome shotgun (WGS) entry which is preliminary data.</text>
</comment>
<keyword evidence="3" id="KW-1185">Reference proteome</keyword>
<proteinExistence type="predicted"/>